<dbReference type="EMBL" id="KN827907">
    <property type="protein sequence ID" value="KIK75730.1"/>
    <property type="molecule type" value="Genomic_DNA"/>
</dbReference>
<dbReference type="HOGENOM" id="CLU_1129702_0_0_1"/>
<accession>A0A0D0DE43</accession>
<name>A0A0D0DE43_9AGAM</name>
<reference evidence="3" key="2">
    <citation type="submission" date="2015-01" db="EMBL/GenBank/DDBJ databases">
        <title>Evolutionary Origins and Diversification of the Mycorrhizal Mutualists.</title>
        <authorList>
            <consortium name="DOE Joint Genome Institute"/>
            <consortium name="Mycorrhizal Genomics Consortium"/>
            <person name="Kohler A."/>
            <person name="Kuo A."/>
            <person name="Nagy L.G."/>
            <person name="Floudas D."/>
            <person name="Copeland A."/>
            <person name="Barry K.W."/>
            <person name="Cichocki N."/>
            <person name="Veneault-Fourrey C."/>
            <person name="LaButti K."/>
            <person name="Lindquist E.A."/>
            <person name="Lipzen A."/>
            <person name="Lundell T."/>
            <person name="Morin E."/>
            <person name="Murat C."/>
            <person name="Riley R."/>
            <person name="Ohm R."/>
            <person name="Sun H."/>
            <person name="Tunlid A."/>
            <person name="Henrissat B."/>
            <person name="Grigoriev I.V."/>
            <person name="Hibbett D.S."/>
            <person name="Martin F."/>
        </authorList>
    </citation>
    <scope>NUCLEOTIDE SEQUENCE [LARGE SCALE GENOMIC DNA]</scope>
    <source>
        <strain evidence="3">Ve08.2h10</strain>
    </source>
</reference>
<dbReference type="Proteomes" id="UP000054538">
    <property type="component" value="Unassembled WGS sequence"/>
</dbReference>
<dbReference type="STRING" id="930991.A0A0D0DE43"/>
<feature type="region of interest" description="Disordered" evidence="1">
    <location>
        <begin position="134"/>
        <end position="173"/>
    </location>
</feature>
<gene>
    <name evidence="2" type="ORF">PAXRUDRAFT_171912</name>
</gene>
<dbReference type="InParanoid" id="A0A0D0DE43"/>
<protein>
    <submittedName>
        <fullName evidence="2">Uncharacterized protein</fullName>
    </submittedName>
</protein>
<dbReference type="OrthoDB" id="2989516at2759"/>
<dbReference type="AlphaFoldDB" id="A0A0D0DE43"/>
<feature type="compositionally biased region" description="Low complexity" evidence="1">
    <location>
        <begin position="158"/>
        <end position="173"/>
    </location>
</feature>
<feature type="compositionally biased region" description="Low complexity" evidence="1">
    <location>
        <begin position="55"/>
        <end position="65"/>
    </location>
</feature>
<sequence length="241" mass="26931">MWLEGVARNEVAFGEFGEVVSQNSNPTQRSREGTCAIDQGTVIAREAQDLKATLRRSQSSASQSYRSERLYTSTELNAQYPLKPQRTTVVKREKRAKNTSPTRSERIYTMAELNALTGQKLQNSPPRRIALKGQEALYNRSGSSSSPPKYLRSKRRTSSPAPMGGRSSSSSSVERVLASCQPSLLHIAPVLSSLGIQRDEHLRALARLREETRDREMKEEMLKQGVTVLEWAILVDKLQGL</sequence>
<reference evidence="2 3" key="1">
    <citation type="submission" date="2014-04" db="EMBL/GenBank/DDBJ databases">
        <authorList>
            <consortium name="DOE Joint Genome Institute"/>
            <person name="Kuo A."/>
            <person name="Kohler A."/>
            <person name="Jargeat P."/>
            <person name="Nagy L.G."/>
            <person name="Floudas D."/>
            <person name="Copeland A."/>
            <person name="Barry K.W."/>
            <person name="Cichocki N."/>
            <person name="Veneault-Fourrey C."/>
            <person name="LaButti K."/>
            <person name="Lindquist E.A."/>
            <person name="Lipzen A."/>
            <person name="Lundell T."/>
            <person name="Morin E."/>
            <person name="Murat C."/>
            <person name="Sun H."/>
            <person name="Tunlid A."/>
            <person name="Henrissat B."/>
            <person name="Grigoriev I.V."/>
            <person name="Hibbett D.S."/>
            <person name="Martin F."/>
            <person name="Nordberg H.P."/>
            <person name="Cantor M.N."/>
            <person name="Hua S.X."/>
        </authorList>
    </citation>
    <scope>NUCLEOTIDE SEQUENCE [LARGE SCALE GENOMIC DNA]</scope>
    <source>
        <strain evidence="2 3">Ve08.2h10</strain>
    </source>
</reference>
<organism evidence="2 3">
    <name type="scientific">Paxillus rubicundulus Ve08.2h10</name>
    <dbReference type="NCBI Taxonomy" id="930991"/>
    <lineage>
        <taxon>Eukaryota</taxon>
        <taxon>Fungi</taxon>
        <taxon>Dikarya</taxon>
        <taxon>Basidiomycota</taxon>
        <taxon>Agaricomycotina</taxon>
        <taxon>Agaricomycetes</taxon>
        <taxon>Agaricomycetidae</taxon>
        <taxon>Boletales</taxon>
        <taxon>Paxilineae</taxon>
        <taxon>Paxillaceae</taxon>
        <taxon>Paxillus</taxon>
    </lineage>
</organism>
<evidence type="ECO:0000313" key="3">
    <source>
        <dbReference type="Proteomes" id="UP000054538"/>
    </source>
</evidence>
<evidence type="ECO:0000256" key="1">
    <source>
        <dbReference type="SAM" id="MobiDB-lite"/>
    </source>
</evidence>
<keyword evidence="3" id="KW-1185">Reference proteome</keyword>
<proteinExistence type="predicted"/>
<feature type="region of interest" description="Disordered" evidence="1">
    <location>
        <begin position="54"/>
        <end position="105"/>
    </location>
</feature>
<evidence type="ECO:0000313" key="2">
    <source>
        <dbReference type="EMBL" id="KIK75730.1"/>
    </source>
</evidence>